<dbReference type="AlphaFoldDB" id="A0A975C2I5"/>
<comment type="subcellular location">
    <subcellularLocation>
        <location evidence="1">Membrane</location>
        <topology evidence="1">Single-pass membrane protein</topology>
    </subcellularLocation>
</comment>
<name>A0A975C2I5_9CAUL</name>
<organism evidence="8 9">
    <name type="scientific">Brevundimonas goettingensis</name>
    <dbReference type="NCBI Taxonomy" id="2774190"/>
    <lineage>
        <taxon>Bacteria</taxon>
        <taxon>Pseudomonadati</taxon>
        <taxon>Pseudomonadota</taxon>
        <taxon>Alphaproteobacteria</taxon>
        <taxon>Caulobacterales</taxon>
        <taxon>Caulobacteraceae</taxon>
        <taxon>Brevundimonas</taxon>
    </lineage>
</organism>
<feature type="transmembrane region" description="Helical" evidence="6">
    <location>
        <begin position="46"/>
        <end position="67"/>
    </location>
</feature>
<keyword evidence="4 6" id="KW-0472">Membrane</keyword>
<feature type="compositionally biased region" description="Low complexity" evidence="5">
    <location>
        <begin position="386"/>
        <end position="401"/>
    </location>
</feature>
<dbReference type="KEGG" id="bgoe:IFJ75_07345"/>
<dbReference type="PANTHER" id="PTHR34978:SF3">
    <property type="entry name" value="SLR0241 PROTEIN"/>
    <property type="match status" value="1"/>
</dbReference>
<gene>
    <name evidence="8" type="ORF">IFJ75_07345</name>
</gene>
<dbReference type="EMBL" id="CP062222">
    <property type="protein sequence ID" value="QTC92668.1"/>
    <property type="molecule type" value="Genomic_DNA"/>
</dbReference>
<dbReference type="SUPFAM" id="SSF74653">
    <property type="entry name" value="TolA/TonB C-terminal domain"/>
    <property type="match status" value="1"/>
</dbReference>
<dbReference type="InterPro" id="IPR052173">
    <property type="entry name" value="Beta-lactam_resp_regulator"/>
</dbReference>
<protein>
    <submittedName>
        <fullName evidence="8">TonB family protein</fullName>
    </submittedName>
</protein>
<dbReference type="Pfam" id="PF05569">
    <property type="entry name" value="Peptidase_M56"/>
    <property type="match status" value="1"/>
</dbReference>
<evidence type="ECO:0000256" key="2">
    <source>
        <dbReference type="ARBA" id="ARBA00022692"/>
    </source>
</evidence>
<dbReference type="RefSeq" id="WP_207931948.1">
    <property type="nucleotide sequence ID" value="NZ_CP062222.1"/>
</dbReference>
<dbReference type="Gene3D" id="3.30.2010.10">
    <property type="entry name" value="Metalloproteases ('zincins'), catalytic domain"/>
    <property type="match status" value="1"/>
</dbReference>
<feature type="transmembrane region" description="Helical" evidence="6">
    <location>
        <begin position="307"/>
        <end position="327"/>
    </location>
</feature>
<evidence type="ECO:0000256" key="4">
    <source>
        <dbReference type="ARBA" id="ARBA00023136"/>
    </source>
</evidence>
<keyword evidence="2 6" id="KW-0812">Transmembrane</keyword>
<evidence type="ECO:0000256" key="5">
    <source>
        <dbReference type="SAM" id="MobiDB-lite"/>
    </source>
</evidence>
<reference evidence="8" key="1">
    <citation type="submission" date="2020-09" db="EMBL/GenBank/DDBJ databases">
        <title>Brevundimonas sp. LVF2 isolated from a puddle in Goettingen, Germany.</title>
        <authorList>
            <person name="Friedrich I."/>
            <person name="Klassen A."/>
            <person name="Hannes N."/>
            <person name="Schneider D."/>
            <person name="Hertel R."/>
            <person name="Daniel R."/>
        </authorList>
    </citation>
    <scope>NUCLEOTIDE SEQUENCE</scope>
    <source>
        <strain evidence="8">LVF2</strain>
    </source>
</reference>
<keyword evidence="3 6" id="KW-1133">Transmembrane helix</keyword>
<evidence type="ECO:0000256" key="6">
    <source>
        <dbReference type="SAM" id="Phobius"/>
    </source>
</evidence>
<dbReference type="GO" id="GO:0016020">
    <property type="term" value="C:membrane"/>
    <property type="evidence" value="ECO:0007669"/>
    <property type="project" value="UniProtKB-SubCell"/>
</dbReference>
<dbReference type="Proteomes" id="UP000663918">
    <property type="component" value="Chromosome"/>
</dbReference>
<dbReference type="PROSITE" id="PS52015">
    <property type="entry name" value="TONB_CTD"/>
    <property type="match status" value="1"/>
</dbReference>
<evidence type="ECO:0000256" key="1">
    <source>
        <dbReference type="ARBA" id="ARBA00004167"/>
    </source>
</evidence>
<evidence type="ECO:0000313" key="9">
    <source>
        <dbReference type="Proteomes" id="UP000663918"/>
    </source>
</evidence>
<dbReference type="GO" id="GO:0055085">
    <property type="term" value="P:transmembrane transport"/>
    <property type="evidence" value="ECO:0007669"/>
    <property type="project" value="InterPro"/>
</dbReference>
<evidence type="ECO:0000259" key="7">
    <source>
        <dbReference type="PROSITE" id="PS52015"/>
    </source>
</evidence>
<dbReference type="Gene3D" id="3.30.1150.10">
    <property type="match status" value="1"/>
</dbReference>
<dbReference type="CDD" id="cd07341">
    <property type="entry name" value="M56_BlaR1_MecR1_like"/>
    <property type="match status" value="1"/>
</dbReference>
<dbReference type="PANTHER" id="PTHR34978">
    <property type="entry name" value="POSSIBLE SENSOR-TRANSDUCER PROTEIN BLAR"/>
    <property type="match status" value="1"/>
</dbReference>
<sequence length="487" mass="50149">MANTELLALSLGLSLGLAAATRALMGLFERSPSDPALRERGWALALYLPALPILLVGIAVLLPPLAVPLPPAPQIPSGQAALVVDVIVHRGVLWLQPQTLALAALGLAGLLCAVRAGQLALRTLGLRRFLRSTHPAPAGVLAGVAEIARRAAVPTPVVRIADDGAEAMIAGLFRPALILPAALVSGPALEAVCAHEMAHLRRGDHRALWAEEILLVLMAFNPFLGPIRARRAAAREEACDAEALSQASEAARRAYARSLLDALRVSPNGDAAPALTFTSSRRILVMRRLKAILSPVPVSGARHRRTLFGAGLTLAAVAGAGSFALAGQRAPEPQARPAAAPAARPLPVARPVAQPATFVSALPAPAPAPASALAPRAAFVTALTPAETPTNTTEAAPLTNPSWAQSPRPTWPQAAGADVTSGSAVVSCTAQADGHLTDCSVLSEEPVGAGFGPVAVEAAEQARLSPSMIDAGWAGKTIRFSVRFRLG</sequence>
<keyword evidence="9" id="KW-1185">Reference proteome</keyword>
<feature type="domain" description="TonB C-terminal" evidence="7">
    <location>
        <begin position="396"/>
        <end position="487"/>
    </location>
</feature>
<feature type="region of interest" description="Disordered" evidence="5">
    <location>
        <begin position="386"/>
        <end position="416"/>
    </location>
</feature>
<dbReference type="InterPro" id="IPR008756">
    <property type="entry name" value="Peptidase_M56"/>
</dbReference>
<proteinExistence type="predicted"/>
<evidence type="ECO:0000256" key="3">
    <source>
        <dbReference type="ARBA" id="ARBA00022989"/>
    </source>
</evidence>
<evidence type="ECO:0000313" key="8">
    <source>
        <dbReference type="EMBL" id="QTC92668.1"/>
    </source>
</evidence>
<dbReference type="InterPro" id="IPR037682">
    <property type="entry name" value="TonB_C"/>
</dbReference>
<accession>A0A975C2I5</accession>
<dbReference type="InterPro" id="IPR006260">
    <property type="entry name" value="TonB/TolA_C"/>
</dbReference>
<feature type="transmembrane region" description="Helical" evidence="6">
    <location>
        <begin position="101"/>
        <end position="121"/>
    </location>
</feature>
<dbReference type="NCBIfam" id="TIGR01352">
    <property type="entry name" value="tonB_Cterm"/>
    <property type="match status" value="1"/>
</dbReference>